<dbReference type="PANTHER" id="PTHR45647">
    <property type="entry name" value="OS02G0152300 PROTEIN"/>
    <property type="match status" value="1"/>
</dbReference>
<evidence type="ECO:0000256" key="9">
    <source>
        <dbReference type="SAM" id="MobiDB-lite"/>
    </source>
</evidence>
<dbReference type="AlphaFoldDB" id="A0A5N6QMA1"/>
<evidence type="ECO:0000313" key="12">
    <source>
        <dbReference type="EMBL" id="KAE7999494.1"/>
    </source>
</evidence>
<evidence type="ECO:0000256" key="1">
    <source>
        <dbReference type="ARBA" id="ARBA00000900"/>
    </source>
</evidence>
<evidence type="ECO:0000256" key="4">
    <source>
        <dbReference type="ARBA" id="ARBA00012483"/>
    </source>
</evidence>
<dbReference type="GO" id="GO:0016567">
    <property type="term" value="P:protein ubiquitination"/>
    <property type="evidence" value="ECO:0007669"/>
    <property type="project" value="UniProtKB-UniPathway"/>
</dbReference>
<sequence length="833" mass="93584">MADILYVALGDNVKNSKSILIWALQNSGGKKICIIHINQPATVIPLMGAKFPASSMKEKELRAYREIERQNKQKILDEYCRICGKMGVRPEVIHADMYCIEMGIVEQISQHGIRKLVMGAAADKHYSKKMTDLKSKKAIYVRLRAPRSCCIQFICKGYLINTREGILDEADVEVRSSQNTKSESSDHFTVQCGGQNLGASPCNSGQVSIRGESITEFSSLDGTEDPSTPWRRSDALGDPDGCVESSTRYGPGSSYSTCSSSGEVDISRIPSIRSWGSDSQSAGNLHHPSSPSVLDGSIDDTLYAKLEQAMAEAANARREVFQEAERCGKAKKDAIEAMRRAKVSESLYAEEVKQRKETQEDLAQEQEEHQKVINQLNQVIEELQNALDKQSSHERQIAESDEMVKGLELRIASAMELLQTYKQERDEFQEERDIAQKEAEELRIKLGEASSTKTPQFFSELSFSEIEGATQNLDPSLKIGEGRHGSIYKGLLRQTQVAIKLLHHQNLKDPSGLQHEVDTLRKLRHPNLVTLIGFCEEAQALIYEYLPNGTLEDRLCCKDNTPPLSWQTRICIAIDLCSALIFLHSYTPVSILHGDLTPAKVLLDANFTSKLSDFGNRPAPSHDQSLKDNNITLCWRTELKGSTFAYLDPEFLLTGELTLKSDVYSFGIILLQLLTGRPPLGIRKEVQFALDAGKFKALLDPLAGDWPFEQAEQLADLALRCCEMYRTNRPDLMSDVWTVLEPMRVSYEVSYPSQLSYEEHSEPPSYFLCPIYQEVMHNPHVAADGFTYELKALREWFDGGHTTSPMTNLKLEHCNLLPNHALRSAIQEWQQRH</sequence>
<dbReference type="SMART" id="SM00504">
    <property type="entry name" value="Ubox"/>
    <property type="match status" value="1"/>
</dbReference>
<dbReference type="GO" id="GO:0004672">
    <property type="term" value="F:protein kinase activity"/>
    <property type="evidence" value="ECO:0007669"/>
    <property type="project" value="InterPro"/>
</dbReference>
<dbReference type="Gene3D" id="3.30.40.10">
    <property type="entry name" value="Zinc/RING finger domain, C3HC4 (zinc finger)"/>
    <property type="match status" value="1"/>
</dbReference>
<proteinExistence type="predicted"/>
<dbReference type="Pfam" id="PF07714">
    <property type="entry name" value="PK_Tyr_Ser-Thr"/>
    <property type="match status" value="1"/>
</dbReference>
<protein>
    <recommendedName>
        <fullName evidence="4">RING-type E3 ubiquitin transferase</fullName>
        <ecNumber evidence="4">2.3.2.27</ecNumber>
    </recommendedName>
</protein>
<evidence type="ECO:0000256" key="3">
    <source>
        <dbReference type="ARBA" id="ARBA00004906"/>
    </source>
</evidence>
<keyword evidence="7" id="KW-0547">Nucleotide-binding</keyword>
<dbReference type="Gene3D" id="3.30.200.20">
    <property type="entry name" value="Phosphorylase Kinase, domain 1"/>
    <property type="match status" value="1"/>
</dbReference>
<evidence type="ECO:0000259" key="11">
    <source>
        <dbReference type="PROSITE" id="PS51698"/>
    </source>
</evidence>
<dbReference type="Proteomes" id="UP000327013">
    <property type="component" value="Chromosome 1"/>
</dbReference>
<keyword evidence="13" id="KW-1185">Reference proteome</keyword>
<keyword evidence="6" id="KW-0833">Ubl conjugation pathway</keyword>
<reference evidence="12 13" key="1">
    <citation type="submission" date="2019-06" db="EMBL/GenBank/DDBJ databases">
        <title>A chromosomal-level reference genome of Carpinus fangiana (Coryloideae, Betulaceae).</title>
        <authorList>
            <person name="Yang X."/>
            <person name="Wang Z."/>
            <person name="Zhang L."/>
            <person name="Hao G."/>
            <person name="Liu J."/>
            <person name="Yang Y."/>
        </authorList>
    </citation>
    <scope>NUCLEOTIDE SEQUENCE [LARGE SCALE GENOMIC DNA]</scope>
    <source>
        <strain evidence="12">Cfa_2016G</strain>
        <tissue evidence="12">Leaf</tissue>
    </source>
</reference>
<dbReference type="InterPro" id="IPR051348">
    <property type="entry name" value="U-box_ubiquitin_ligases"/>
</dbReference>
<dbReference type="InterPro" id="IPR013083">
    <property type="entry name" value="Znf_RING/FYVE/PHD"/>
</dbReference>
<dbReference type="SUPFAM" id="SSF56112">
    <property type="entry name" value="Protein kinase-like (PK-like)"/>
    <property type="match status" value="1"/>
</dbReference>
<dbReference type="PROSITE" id="PS51698">
    <property type="entry name" value="U_BOX"/>
    <property type="match status" value="1"/>
</dbReference>
<dbReference type="UniPathway" id="UPA00143"/>
<dbReference type="InterPro" id="IPR001245">
    <property type="entry name" value="Ser-Thr/Tyr_kinase_cat_dom"/>
</dbReference>
<dbReference type="GO" id="GO:0005524">
    <property type="term" value="F:ATP binding"/>
    <property type="evidence" value="ECO:0007669"/>
    <property type="project" value="UniProtKB-UniRule"/>
</dbReference>
<evidence type="ECO:0000313" key="13">
    <source>
        <dbReference type="Proteomes" id="UP000327013"/>
    </source>
</evidence>
<dbReference type="InterPro" id="IPR003613">
    <property type="entry name" value="Ubox_domain"/>
</dbReference>
<comment type="function">
    <text evidence="2">Functions as an E3 ubiquitin ligase.</text>
</comment>
<feature type="region of interest" description="Disordered" evidence="9">
    <location>
        <begin position="217"/>
        <end position="295"/>
    </location>
</feature>
<dbReference type="PROSITE" id="PS50011">
    <property type="entry name" value="PROTEIN_KINASE_DOM"/>
    <property type="match status" value="1"/>
</dbReference>
<dbReference type="InterPro" id="IPR011009">
    <property type="entry name" value="Kinase-like_dom_sf"/>
</dbReference>
<dbReference type="EC" id="2.3.2.27" evidence="4"/>
<keyword evidence="8" id="KW-0175">Coiled coil</keyword>
<dbReference type="PROSITE" id="PS00107">
    <property type="entry name" value="PROTEIN_KINASE_ATP"/>
    <property type="match status" value="1"/>
</dbReference>
<comment type="catalytic activity">
    <reaction evidence="1">
        <text>S-ubiquitinyl-[E2 ubiquitin-conjugating enzyme]-L-cysteine + [acceptor protein]-L-lysine = [E2 ubiquitin-conjugating enzyme]-L-cysteine + N(6)-ubiquitinyl-[acceptor protein]-L-lysine.</text>
        <dbReference type="EC" id="2.3.2.27"/>
    </reaction>
</comment>
<evidence type="ECO:0000256" key="2">
    <source>
        <dbReference type="ARBA" id="ARBA00003861"/>
    </source>
</evidence>
<dbReference type="InterPro" id="IPR017441">
    <property type="entry name" value="Protein_kinase_ATP_BS"/>
</dbReference>
<dbReference type="PANTHER" id="PTHR45647:SF100">
    <property type="entry name" value="U-BOX DOMAIN-CONTAINING PROTEIN 33"/>
    <property type="match status" value="1"/>
</dbReference>
<feature type="domain" description="U-box" evidence="11">
    <location>
        <begin position="762"/>
        <end position="833"/>
    </location>
</feature>
<feature type="compositionally biased region" description="Polar residues" evidence="9">
    <location>
        <begin position="274"/>
        <end position="292"/>
    </location>
</feature>
<accession>A0A5N6QMA1</accession>
<keyword evidence="5" id="KW-0808">Transferase</keyword>
<feature type="binding site" evidence="7">
    <location>
        <position position="500"/>
    </location>
    <ligand>
        <name>ATP</name>
        <dbReference type="ChEBI" id="CHEBI:30616"/>
    </ligand>
</feature>
<feature type="domain" description="Protein kinase" evidence="10">
    <location>
        <begin position="473"/>
        <end position="744"/>
    </location>
</feature>
<evidence type="ECO:0000256" key="7">
    <source>
        <dbReference type="PROSITE-ProRule" id="PRU10141"/>
    </source>
</evidence>
<dbReference type="GO" id="GO:0061630">
    <property type="term" value="F:ubiquitin protein ligase activity"/>
    <property type="evidence" value="ECO:0007669"/>
    <property type="project" value="UniProtKB-EC"/>
</dbReference>
<evidence type="ECO:0000256" key="6">
    <source>
        <dbReference type="ARBA" id="ARBA00022786"/>
    </source>
</evidence>
<dbReference type="InterPro" id="IPR000719">
    <property type="entry name" value="Prot_kinase_dom"/>
</dbReference>
<keyword evidence="7" id="KW-0067">ATP-binding</keyword>
<gene>
    <name evidence="12" type="ORF">FH972_003916</name>
</gene>
<dbReference type="CDD" id="cd16655">
    <property type="entry name" value="RING-Ubox_WDSUB1-like"/>
    <property type="match status" value="1"/>
</dbReference>
<evidence type="ECO:0000256" key="5">
    <source>
        <dbReference type="ARBA" id="ARBA00022679"/>
    </source>
</evidence>
<name>A0A5N6QMA1_9ROSI</name>
<evidence type="ECO:0000259" key="10">
    <source>
        <dbReference type="PROSITE" id="PS50011"/>
    </source>
</evidence>
<dbReference type="CDD" id="cd01989">
    <property type="entry name" value="USP_STK_Ubox_N"/>
    <property type="match status" value="1"/>
</dbReference>
<dbReference type="OrthoDB" id="4062651at2759"/>
<dbReference type="SUPFAM" id="SSF57850">
    <property type="entry name" value="RING/U-box"/>
    <property type="match status" value="1"/>
</dbReference>
<dbReference type="EMBL" id="CM017321">
    <property type="protein sequence ID" value="KAE7999494.1"/>
    <property type="molecule type" value="Genomic_DNA"/>
</dbReference>
<dbReference type="Gene3D" id="1.10.510.10">
    <property type="entry name" value="Transferase(Phosphotransferase) domain 1"/>
    <property type="match status" value="1"/>
</dbReference>
<evidence type="ECO:0000256" key="8">
    <source>
        <dbReference type="SAM" id="Coils"/>
    </source>
</evidence>
<dbReference type="Pfam" id="PF04564">
    <property type="entry name" value="U-box"/>
    <property type="match status" value="1"/>
</dbReference>
<feature type="coiled-coil region" evidence="8">
    <location>
        <begin position="299"/>
        <end position="452"/>
    </location>
</feature>
<comment type="pathway">
    <text evidence="3">Protein modification; protein ubiquitination.</text>
</comment>
<organism evidence="12 13">
    <name type="scientific">Carpinus fangiana</name>
    <dbReference type="NCBI Taxonomy" id="176857"/>
    <lineage>
        <taxon>Eukaryota</taxon>
        <taxon>Viridiplantae</taxon>
        <taxon>Streptophyta</taxon>
        <taxon>Embryophyta</taxon>
        <taxon>Tracheophyta</taxon>
        <taxon>Spermatophyta</taxon>
        <taxon>Magnoliopsida</taxon>
        <taxon>eudicotyledons</taxon>
        <taxon>Gunneridae</taxon>
        <taxon>Pentapetalae</taxon>
        <taxon>rosids</taxon>
        <taxon>fabids</taxon>
        <taxon>Fagales</taxon>
        <taxon>Betulaceae</taxon>
        <taxon>Carpinus</taxon>
    </lineage>
</organism>